<dbReference type="Gene3D" id="3.40.50.300">
    <property type="entry name" value="P-loop containing nucleotide triphosphate hydrolases"/>
    <property type="match status" value="1"/>
</dbReference>
<accession>A0A7W8CT39</accession>
<evidence type="ECO:0000256" key="6">
    <source>
        <dbReference type="PROSITE-ProRule" id="PRU00560"/>
    </source>
</evidence>
<dbReference type="InterPro" id="IPR000212">
    <property type="entry name" value="DNA_helicase_UvrD/REP"/>
</dbReference>
<keyword evidence="9" id="KW-1185">Reference proteome</keyword>
<proteinExistence type="predicted"/>
<evidence type="ECO:0000256" key="5">
    <source>
        <dbReference type="ARBA" id="ARBA00023125"/>
    </source>
</evidence>
<keyword evidence="3 6" id="KW-0347">Helicase</keyword>
<feature type="binding site" evidence="6">
    <location>
        <begin position="39"/>
        <end position="46"/>
    </location>
    <ligand>
        <name>ATP</name>
        <dbReference type="ChEBI" id="CHEBI:30616"/>
    </ligand>
</feature>
<gene>
    <name evidence="8" type="ORF">HNQ44_001412</name>
</gene>
<dbReference type="EMBL" id="JACHHE010000003">
    <property type="protein sequence ID" value="MBB5179988.1"/>
    <property type="molecule type" value="Genomic_DNA"/>
</dbReference>
<comment type="caution">
    <text evidence="8">The sequence shown here is derived from an EMBL/GenBank/DDBJ whole genome shotgun (WGS) entry which is preliminary data.</text>
</comment>
<dbReference type="GO" id="GO:0005524">
    <property type="term" value="F:ATP binding"/>
    <property type="evidence" value="ECO:0007669"/>
    <property type="project" value="UniProtKB-UniRule"/>
</dbReference>
<evidence type="ECO:0000313" key="9">
    <source>
        <dbReference type="Proteomes" id="UP000525923"/>
    </source>
</evidence>
<dbReference type="Gene3D" id="1.10.10.160">
    <property type="match status" value="1"/>
</dbReference>
<dbReference type="OrthoDB" id="9765670at2"/>
<sequence>MIDDPFYKSIEESLLPKNCEFSDEQRDVILYSNNANIVAGPGSGKTTVLIAKAAYLLKREQKRTKGICIITHTNVAVDEITKRLKDLGIENLSYPNFIGTIHEFFNHFFAKKAYKELFPDKQYHFIDDEIYIEKFCEEFEYNKPEWYSFPPPTSKMKESYLYITPGDKIILNGDIKLSYKESVLRTLLKLLNKGLLRHNDSLSFTQWYLTKHKDNILKAFSERFSYLLLDEAQDTNHYQYNLLNTLVKSSSIVFQKFGDPYQALYNIHDDNGDAWEPSKESEIELKEISKSSRFGEPIAKILRTTCIRKYESLKSNPLIESASPQLIVFDDPLTIEDHFINIIEEFALTKESFRNSENKIAIVGAEHQAIKKYIPKYIKAKQEKTLTTGIARLCYGKIIEGFLNSLYIVEELKIPEEIFSYSKNYLKKKIASELLNEKKNLALVVIEIWNNQGLLTELEELKLIEVYKALNSSFNIIADEGSDYKLVMRKLKVELKSVFLQSGIDSNKKGDEKTVYYGTVHSVKGETHKATLILDTDLIENPFGEDKGVFSSNYIIFNYLMGNYTNLNELDVIKRNATLKALKLAYVALSRPTHIAAVAINKENFIDLEKEIDMAEKAGWQVSII</sequence>
<evidence type="ECO:0000259" key="7">
    <source>
        <dbReference type="PROSITE" id="PS51198"/>
    </source>
</evidence>
<dbReference type="InterPro" id="IPR013986">
    <property type="entry name" value="DExx_box_DNA_helicase_dom_sf"/>
</dbReference>
<name>A0A7W8CT39_9BACL</name>
<reference evidence="8 9" key="1">
    <citation type="submission" date="2020-08" db="EMBL/GenBank/DDBJ databases">
        <title>Genomic Encyclopedia of Type Strains, Phase IV (KMG-IV): sequencing the most valuable type-strain genomes for metagenomic binning, comparative biology and taxonomic classification.</title>
        <authorList>
            <person name="Goeker M."/>
        </authorList>
    </citation>
    <scope>NUCLEOTIDE SEQUENCE [LARGE SCALE GENOMIC DNA]</scope>
    <source>
        <strain evidence="8 9">DSM 15895</strain>
    </source>
</reference>
<dbReference type="PROSITE" id="PS51198">
    <property type="entry name" value="UVRD_HELICASE_ATP_BIND"/>
    <property type="match status" value="1"/>
</dbReference>
<dbReference type="AlphaFoldDB" id="A0A7W8CT39"/>
<evidence type="ECO:0000256" key="3">
    <source>
        <dbReference type="ARBA" id="ARBA00022806"/>
    </source>
</evidence>
<dbReference type="InterPro" id="IPR027417">
    <property type="entry name" value="P-loop_NTPase"/>
</dbReference>
<keyword evidence="4 6" id="KW-0067">ATP-binding</keyword>
<keyword evidence="2 6" id="KW-0378">Hydrolase</keyword>
<dbReference type="GO" id="GO:0000725">
    <property type="term" value="P:recombinational repair"/>
    <property type="evidence" value="ECO:0007669"/>
    <property type="project" value="TreeGrafter"/>
</dbReference>
<dbReference type="PANTHER" id="PTHR11070">
    <property type="entry name" value="UVRD / RECB / PCRA DNA HELICASE FAMILY MEMBER"/>
    <property type="match status" value="1"/>
</dbReference>
<dbReference type="RefSeq" id="WP_135504362.1">
    <property type="nucleotide sequence ID" value="NZ_JACHHE010000003.1"/>
</dbReference>
<evidence type="ECO:0000256" key="4">
    <source>
        <dbReference type="ARBA" id="ARBA00022840"/>
    </source>
</evidence>
<dbReference type="GO" id="GO:0003677">
    <property type="term" value="F:DNA binding"/>
    <property type="evidence" value="ECO:0007669"/>
    <property type="project" value="UniProtKB-KW"/>
</dbReference>
<evidence type="ECO:0000256" key="2">
    <source>
        <dbReference type="ARBA" id="ARBA00022801"/>
    </source>
</evidence>
<dbReference type="InterPro" id="IPR014016">
    <property type="entry name" value="UvrD-like_ATP-bd"/>
</dbReference>
<organism evidence="8 9">
    <name type="scientific">Planococcus koreensis</name>
    <dbReference type="NCBI Taxonomy" id="112331"/>
    <lineage>
        <taxon>Bacteria</taxon>
        <taxon>Bacillati</taxon>
        <taxon>Bacillota</taxon>
        <taxon>Bacilli</taxon>
        <taxon>Bacillales</taxon>
        <taxon>Caryophanaceae</taxon>
        <taxon>Planococcus</taxon>
    </lineage>
</organism>
<dbReference type="GO" id="GO:0016787">
    <property type="term" value="F:hydrolase activity"/>
    <property type="evidence" value="ECO:0007669"/>
    <property type="project" value="UniProtKB-UniRule"/>
</dbReference>
<feature type="domain" description="UvrD-like helicase ATP-binding" evidence="7">
    <location>
        <begin position="18"/>
        <end position="310"/>
    </location>
</feature>
<dbReference type="GO" id="GO:0043138">
    <property type="term" value="F:3'-5' DNA helicase activity"/>
    <property type="evidence" value="ECO:0007669"/>
    <property type="project" value="TreeGrafter"/>
</dbReference>
<keyword evidence="5" id="KW-0238">DNA-binding</keyword>
<evidence type="ECO:0000313" key="8">
    <source>
        <dbReference type="EMBL" id="MBB5179988.1"/>
    </source>
</evidence>
<dbReference type="Pfam" id="PF00580">
    <property type="entry name" value="UvrD-helicase"/>
    <property type="match status" value="1"/>
</dbReference>
<dbReference type="PANTHER" id="PTHR11070:SF2">
    <property type="entry name" value="ATP-DEPENDENT DNA HELICASE SRS2"/>
    <property type="match status" value="1"/>
</dbReference>
<protein>
    <submittedName>
        <fullName evidence="8">Superfamily I DNA/RNA helicase</fullName>
    </submittedName>
</protein>
<dbReference type="Proteomes" id="UP000525923">
    <property type="component" value="Unassembled WGS sequence"/>
</dbReference>
<dbReference type="SUPFAM" id="SSF52540">
    <property type="entry name" value="P-loop containing nucleoside triphosphate hydrolases"/>
    <property type="match status" value="1"/>
</dbReference>
<keyword evidence="1 6" id="KW-0547">Nucleotide-binding</keyword>
<evidence type="ECO:0000256" key="1">
    <source>
        <dbReference type="ARBA" id="ARBA00022741"/>
    </source>
</evidence>